<reference evidence="1" key="1">
    <citation type="journal article" date="2020" name="New Phytol.">
        <title>Comparative genomics reveals dynamic genome evolution in host specialist ectomycorrhizal fungi.</title>
        <authorList>
            <person name="Lofgren L.A."/>
            <person name="Nguyen N.H."/>
            <person name="Vilgalys R."/>
            <person name="Ruytinx J."/>
            <person name="Liao H.L."/>
            <person name="Branco S."/>
            <person name="Kuo A."/>
            <person name="LaButti K."/>
            <person name="Lipzen A."/>
            <person name="Andreopoulos W."/>
            <person name="Pangilinan J."/>
            <person name="Riley R."/>
            <person name="Hundley H."/>
            <person name="Na H."/>
            <person name="Barry K."/>
            <person name="Grigoriev I.V."/>
            <person name="Stajich J.E."/>
            <person name="Kennedy P.G."/>
        </authorList>
    </citation>
    <scope>NUCLEOTIDE SEQUENCE</scope>
    <source>
        <strain evidence="1">MN1</strain>
    </source>
</reference>
<keyword evidence="2" id="KW-1185">Reference proteome</keyword>
<name>A0A9P7AVV9_9AGAM</name>
<sequence length="292" mass="32677">MEQSAPNKPPKLLVGELTPEAAHDWDNACSMYFMHKGSFTAYMIALKSTWLETHWATKLHKKVLGSQQGSCPFYEWALQLQNQNVLLYGNTAHLTDAQLHNQLKANICDELTTSVLRARLTDNLTLKEWIEEVKHLNDKWLKDLTSHKKIMEELYKALRCTTSSNHTKNPSSSKPYNSSSCLGSLTETECTLLMDHKGCFKCQKFYITHQSKECTDGAPDASSYKMLMEADTLAAKSKNKKQTKLVATVAPIVAVMPSSILDEGSDSEDDMCIAPFETAHLFLALSLDGPLL</sequence>
<protein>
    <submittedName>
        <fullName evidence="1">Uncharacterized protein</fullName>
    </submittedName>
</protein>
<dbReference type="EMBL" id="JABBWG010000287">
    <property type="protein sequence ID" value="KAG1796105.1"/>
    <property type="molecule type" value="Genomic_DNA"/>
</dbReference>
<dbReference type="RefSeq" id="XP_041185299.1">
    <property type="nucleotide sequence ID" value="XM_041333816.1"/>
</dbReference>
<evidence type="ECO:0000313" key="1">
    <source>
        <dbReference type="EMBL" id="KAG1796105.1"/>
    </source>
</evidence>
<dbReference type="GeneID" id="64627833"/>
<comment type="caution">
    <text evidence="1">The sequence shown here is derived from an EMBL/GenBank/DDBJ whole genome shotgun (WGS) entry which is preliminary data.</text>
</comment>
<dbReference type="Proteomes" id="UP000807769">
    <property type="component" value="Unassembled WGS sequence"/>
</dbReference>
<dbReference type="AlphaFoldDB" id="A0A9P7AVV9"/>
<accession>A0A9P7AVV9</accession>
<dbReference type="OrthoDB" id="2666339at2759"/>
<organism evidence="1 2">
    <name type="scientific">Suillus subaureus</name>
    <dbReference type="NCBI Taxonomy" id="48587"/>
    <lineage>
        <taxon>Eukaryota</taxon>
        <taxon>Fungi</taxon>
        <taxon>Dikarya</taxon>
        <taxon>Basidiomycota</taxon>
        <taxon>Agaricomycotina</taxon>
        <taxon>Agaricomycetes</taxon>
        <taxon>Agaricomycetidae</taxon>
        <taxon>Boletales</taxon>
        <taxon>Suillineae</taxon>
        <taxon>Suillaceae</taxon>
        <taxon>Suillus</taxon>
    </lineage>
</organism>
<proteinExistence type="predicted"/>
<evidence type="ECO:0000313" key="2">
    <source>
        <dbReference type="Proteomes" id="UP000807769"/>
    </source>
</evidence>
<gene>
    <name evidence="1" type="ORF">BJ212DRAFT_1306422</name>
</gene>